<proteinExistence type="predicted"/>
<evidence type="ECO:0000259" key="3">
    <source>
        <dbReference type="Pfam" id="PF21186"/>
    </source>
</evidence>
<dbReference type="Proteomes" id="UP000230000">
    <property type="component" value="Unassembled WGS sequence"/>
</dbReference>
<dbReference type="InterPro" id="IPR049280">
    <property type="entry name" value="DUF6852"/>
</dbReference>
<evidence type="ECO:0000313" key="4">
    <source>
        <dbReference type="EMBL" id="PJJ74548.1"/>
    </source>
</evidence>
<dbReference type="Pfam" id="PF21186">
    <property type="entry name" value="DUF6852"/>
    <property type="match status" value="1"/>
</dbReference>
<dbReference type="Gene3D" id="2.30.30.730">
    <property type="match status" value="1"/>
</dbReference>
<dbReference type="OrthoDB" id="675198at2"/>
<reference evidence="4 5" key="1">
    <citation type="submission" date="2017-11" db="EMBL/GenBank/DDBJ databases">
        <title>Genomic Encyclopedia of Archaeal and Bacterial Type Strains, Phase II (KMG-II): From Individual Species to Whole Genera.</title>
        <authorList>
            <person name="Goeker M."/>
        </authorList>
    </citation>
    <scope>NUCLEOTIDE SEQUENCE [LARGE SCALE GENOMIC DNA]</scope>
    <source>
        <strain evidence="4 5">DSM 27268</strain>
    </source>
</reference>
<dbReference type="AlphaFoldDB" id="A0A2M9CRU6"/>
<feature type="domain" description="DUF5606" evidence="2">
    <location>
        <begin position="4"/>
        <end position="47"/>
    </location>
</feature>
<feature type="region of interest" description="Disordered" evidence="1">
    <location>
        <begin position="132"/>
        <end position="173"/>
    </location>
</feature>
<feature type="domain" description="DUF6852" evidence="3">
    <location>
        <begin position="52"/>
        <end position="119"/>
    </location>
</feature>
<evidence type="ECO:0000256" key="1">
    <source>
        <dbReference type="SAM" id="MobiDB-lite"/>
    </source>
</evidence>
<dbReference type="EMBL" id="PGFG01000001">
    <property type="protein sequence ID" value="PJJ74548.1"/>
    <property type="molecule type" value="Genomic_DNA"/>
</dbReference>
<comment type="caution">
    <text evidence="4">The sequence shown here is derived from an EMBL/GenBank/DDBJ whole genome shotgun (WGS) entry which is preliminary data.</text>
</comment>
<dbReference type="RefSeq" id="WP_100313262.1">
    <property type="nucleotide sequence ID" value="NZ_PGFG01000001.1"/>
</dbReference>
<dbReference type="Gene3D" id="1.10.10.1650">
    <property type="match status" value="1"/>
</dbReference>
<feature type="compositionally biased region" description="Basic residues" evidence="1">
    <location>
        <begin position="162"/>
        <end position="173"/>
    </location>
</feature>
<evidence type="ECO:0000313" key="5">
    <source>
        <dbReference type="Proteomes" id="UP000230000"/>
    </source>
</evidence>
<dbReference type="InterPro" id="IPR041218">
    <property type="entry name" value="DUF5606"/>
</dbReference>
<keyword evidence="5" id="KW-1185">Reference proteome</keyword>
<dbReference type="InterPro" id="IPR049282">
    <property type="entry name" value="BVU_3817_N_sf"/>
</dbReference>
<dbReference type="Pfam" id="PF18347">
    <property type="entry name" value="DUF5606"/>
    <property type="match status" value="1"/>
</dbReference>
<accession>A0A2M9CRU6</accession>
<gene>
    <name evidence="4" type="ORF">BXY57_0106</name>
</gene>
<organism evidence="4 5">
    <name type="scientific">Thermoflavifilum aggregans</name>
    <dbReference type="NCBI Taxonomy" id="454188"/>
    <lineage>
        <taxon>Bacteria</taxon>
        <taxon>Pseudomonadati</taxon>
        <taxon>Bacteroidota</taxon>
        <taxon>Chitinophagia</taxon>
        <taxon>Chitinophagales</taxon>
        <taxon>Chitinophagaceae</taxon>
        <taxon>Thermoflavifilum</taxon>
    </lineage>
</organism>
<evidence type="ECO:0000259" key="2">
    <source>
        <dbReference type="Pfam" id="PF18347"/>
    </source>
</evidence>
<dbReference type="InterPro" id="IPR049281">
    <property type="entry name" value="BVU_3817-like_C_sf"/>
</dbReference>
<protein>
    <submittedName>
        <fullName evidence="4">Uncharacterized protein</fullName>
    </submittedName>
</protein>
<name>A0A2M9CRU6_9BACT</name>
<sequence>MAYKDIVSISGLPGLYEMVSSKAEGGIVRSLEDRTTRFVSARQHRFTPIETIEVFTTGANVPLQDVFKAMQQHEDKHPVPDGSKTDEKSLRNYFDQVFPELDDDRVYFSDLKKMVRWYAQLKAHGLLQFDTEPAQAEAAQEAELAPAAEQPEPTAEEEKTPRKTSRSRKKKES</sequence>
<feature type="compositionally biased region" description="Low complexity" evidence="1">
    <location>
        <begin position="132"/>
        <end position="153"/>
    </location>
</feature>